<dbReference type="SUPFAM" id="SSF56959">
    <property type="entry name" value="Leukocidin-like"/>
    <property type="match status" value="1"/>
</dbReference>
<keyword evidence="2" id="KW-0998">Cell outer membrane</keyword>
<evidence type="ECO:0000256" key="3">
    <source>
        <dbReference type="SAM" id="Phobius"/>
    </source>
</evidence>
<dbReference type="Pfam" id="PF20578">
    <property type="entry name" value="aBig_2"/>
    <property type="match status" value="1"/>
</dbReference>
<dbReference type="InterPro" id="IPR050218">
    <property type="entry name" value="LptD"/>
</dbReference>
<accession>A0AB39V3T5</accession>
<dbReference type="InterPro" id="IPR046780">
    <property type="entry name" value="aBig_2"/>
</dbReference>
<dbReference type="GO" id="GO:1990351">
    <property type="term" value="C:transporter complex"/>
    <property type="evidence" value="ECO:0007669"/>
    <property type="project" value="TreeGrafter"/>
</dbReference>
<reference evidence="6" key="1">
    <citation type="submission" date="2024-07" db="EMBL/GenBank/DDBJ databases">
        <authorList>
            <person name="Li X.-J."/>
            <person name="Wang X."/>
        </authorList>
    </citation>
    <scope>NUCLEOTIDE SEQUENCE</scope>
    <source>
        <strain evidence="6">HSP-536</strain>
    </source>
</reference>
<dbReference type="PANTHER" id="PTHR30189">
    <property type="entry name" value="LPS-ASSEMBLY PROTEIN"/>
    <property type="match status" value="1"/>
</dbReference>
<dbReference type="InterPro" id="IPR005653">
    <property type="entry name" value="OstA-like_N"/>
</dbReference>
<keyword evidence="3" id="KW-1133">Transmembrane helix</keyword>
<evidence type="ECO:0000313" key="6">
    <source>
        <dbReference type="EMBL" id="XDU61938.1"/>
    </source>
</evidence>
<sequence length="842" mass="95481">MWKKIAYGGLILILIYFIYAVFFKKIPAPLEQMQKDMKAKKVIYRLRDEAIIYADEQIGSEGDEIIRFKNVIVDLLKKKMLISGKQAEVNTKTLDITLHGKVVGATKDKKWEMYTERVEYKKEGDKLISPVKTKLINKVDKTESESDRVETTTKFDIITAIGHAKHIDHKEKRTMTADKIIYNNTTKVTNAEGHVVYIDNKKKRELRGDKMSYDEVHKTGIAEGHVIYLDNANNRELTADRMTYDDINKIVTAEGHAFYKDKEKNRQLRADKMRFDDINQVGNAEGNVIYTDPENKLTGDKIDYYKKEERVNGQGHVVYTGRNAVVSADTAVYYIKKKQVDGRGHVKYVGKTMIVTGDHVFYDEISRILNGDGNGTYNYLPRKITGTYKTGVYNLKTHVLTTNDQYTANYDDYKMDGTGLVYAFQTGEASMKGSFNVRKQNFTVHGANGTMNTISKDIFANRMIMTSVQGDRITADTGHGSFEKKEFRFDGHVKGKIRGNVKNLVNDPRPLVESEAVNFVGNTAKIYFVAHKSGKNMSITRSEIKENVHMTYKEVTLDSQYNEIDTGRNLILARDKVMVDFRNNTKMTANYLYMDMNKQEGYARNNVKIVSRQPQFKTINTSADIATIYLKDKKIKLNGKVVTYQGKNLISSQSAIYDMDKKILENRGNIQMRYEIQNQAQSNNEEQVRSDPKNAAATQEVIDKLSMSEGEHLKKSDKASNGVNVNIRWKSSNSSLYSNSGKMNKQFYGGNSKEVTMTATAKAGTNTAEKKFKVNVPSESADEMLKRAARNIYFPEDGRKPPSSVKVNAHKGTKTIPISWSKKGGKNTATLNYDGASYTTEF</sequence>
<dbReference type="Pfam" id="PF03968">
    <property type="entry name" value="LptD_N"/>
    <property type="match status" value="1"/>
</dbReference>
<keyword evidence="3" id="KW-0812">Transmembrane</keyword>
<gene>
    <name evidence="6" type="ORF">AB8B28_09840</name>
</gene>
<feature type="transmembrane region" description="Helical" evidence="3">
    <location>
        <begin position="5"/>
        <end position="23"/>
    </location>
</feature>
<dbReference type="AlphaFoldDB" id="A0AB39V3T5"/>
<dbReference type="KEGG" id="lala:AB8B28_09840"/>
<dbReference type="InterPro" id="IPR036435">
    <property type="entry name" value="Leukocidin/porin_MspA_sf"/>
</dbReference>
<organism evidence="6">
    <name type="scientific">Leptotrichia alba</name>
    <dbReference type="NCBI Taxonomy" id="3239304"/>
    <lineage>
        <taxon>Bacteria</taxon>
        <taxon>Fusobacteriati</taxon>
        <taxon>Fusobacteriota</taxon>
        <taxon>Fusobacteriia</taxon>
        <taxon>Fusobacteriales</taxon>
        <taxon>Leptotrichiaceae</taxon>
        <taxon>Leptotrichia</taxon>
    </lineage>
</organism>
<evidence type="ECO:0000256" key="2">
    <source>
        <dbReference type="ARBA" id="ARBA00023237"/>
    </source>
</evidence>
<dbReference type="Gene3D" id="2.60.450.10">
    <property type="entry name" value="Lipopolysaccharide (LPS) transport protein A like domain"/>
    <property type="match status" value="3"/>
</dbReference>
<feature type="domain" description="Organic solvent tolerance-like N-terminal" evidence="4">
    <location>
        <begin position="269"/>
        <end position="364"/>
    </location>
</feature>
<proteinExistence type="predicted"/>
<keyword evidence="3" id="KW-0472">Membrane</keyword>
<name>A0AB39V3T5_9FUSO</name>
<keyword evidence="1" id="KW-0732">Signal</keyword>
<evidence type="ECO:0000259" key="4">
    <source>
        <dbReference type="Pfam" id="PF03968"/>
    </source>
</evidence>
<evidence type="ECO:0000256" key="1">
    <source>
        <dbReference type="ARBA" id="ARBA00022729"/>
    </source>
</evidence>
<dbReference type="RefSeq" id="WP_369715556.1">
    <property type="nucleotide sequence ID" value="NZ_CP165647.1"/>
</dbReference>
<evidence type="ECO:0000259" key="5">
    <source>
        <dbReference type="Pfam" id="PF20578"/>
    </source>
</evidence>
<protein>
    <submittedName>
        <fullName evidence="6">LptA/OstA family protein</fullName>
    </submittedName>
</protein>
<dbReference type="PANTHER" id="PTHR30189:SF1">
    <property type="entry name" value="LPS-ASSEMBLY PROTEIN LPTD"/>
    <property type="match status" value="1"/>
</dbReference>
<dbReference type="GO" id="GO:0009279">
    <property type="term" value="C:cell outer membrane"/>
    <property type="evidence" value="ECO:0007669"/>
    <property type="project" value="TreeGrafter"/>
</dbReference>
<dbReference type="EMBL" id="CP165647">
    <property type="protein sequence ID" value="XDU61938.1"/>
    <property type="molecule type" value="Genomic_DNA"/>
</dbReference>
<feature type="domain" description="Atrophied bacterial Ig" evidence="5">
    <location>
        <begin position="724"/>
        <end position="777"/>
    </location>
</feature>